<evidence type="ECO:0000256" key="4">
    <source>
        <dbReference type="ARBA" id="ARBA00022723"/>
    </source>
</evidence>
<protein>
    <submittedName>
        <fullName evidence="10">Endonuclease/exonuclease/phosphatase family protein</fullName>
    </submittedName>
</protein>
<dbReference type="Gene3D" id="3.60.10.10">
    <property type="entry name" value="Endonuclease/exonuclease/phosphatase"/>
    <property type="match status" value="1"/>
</dbReference>
<accession>A0ABP6QBV6</accession>
<dbReference type="InterPro" id="IPR051547">
    <property type="entry name" value="TDP2-like"/>
</dbReference>
<proteinExistence type="predicted"/>
<comment type="caution">
    <text evidence="10">The sequence shown here is derived from an EMBL/GenBank/DDBJ whole genome shotgun (WGS) entry which is preliminary data.</text>
</comment>
<evidence type="ECO:0000256" key="2">
    <source>
        <dbReference type="ARBA" id="ARBA00001946"/>
    </source>
</evidence>
<comment type="cofactor">
    <cofactor evidence="2">
        <name>Mg(2+)</name>
        <dbReference type="ChEBI" id="CHEBI:18420"/>
    </cofactor>
</comment>
<feature type="domain" description="Endonuclease/exonuclease/phosphatase" evidence="9">
    <location>
        <begin position="5"/>
        <end position="203"/>
    </location>
</feature>
<dbReference type="SUPFAM" id="SSF56219">
    <property type="entry name" value="DNase I-like"/>
    <property type="match status" value="1"/>
</dbReference>
<sequence>MLRVLSYNLRALRDDAEAAARVIRACGPDLVCLQEVPRFLGWKRQRDALAEACGLRVLSSRRSAGLAVLGGPDVRLLRAGYTFLSWSPPLHRRALAVARVRAGGMDLTVASTHLDLAPGARLRHVQEILRLLAPSPVPVVLAGDFNEEPGGAAWNLLSASFQDAYAVAPEGAELTFSAHRPRVRIDGVFVDKRLRVEGCGVPGGMEEDVLLATDHRPLLARLTLA</sequence>
<gene>
    <name evidence="10" type="ORF">GCM10010468_37950</name>
</gene>
<dbReference type="Pfam" id="PF03372">
    <property type="entry name" value="Exo_endo_phos"/>
    <property type="match status" value="1"/>
</dbReference>
<keyword evidence="5" id="KW-0227">DNA damage</keyword>
<evidence type="ECO:0000313" key="10">
    <source>
        <dbReference type="EMBL" id="GAA3216102.1"/>
    </source>
</evidence>
<dbReference type="RefSeq" id="WP_344829822.1">
    <property type="nucleotide sequence ID" value="NZ_BAAAUV010000008.1"/>
</dbReference>
<name>A0ABP6QBV6_9ACTN</name>
<comment type="cofactor">
    <cofactor evidence="1">
        <name>Mn(2+)</name>
        <dbReference type="ChEBI" id="CHEBI:29035"/>
    </cofactor>
</comment>
<evidence type="ECO:0000256" key="3">
    <source>
        <dbReference type="ARBA" id="ARBA00022722"/>
    </source>
</evidence>
<keyword evidence="10" id="KW-0255">Endonuclease</keyword>
<dbReference type="PANTHER" id="PTHR15822">
    <property type="entry name" value="TRAF AND TNF RECEPTOR-ASSOCIATED PROTEIN"/>
    <property type="match status" value="1"/>
</dbReference>
<keyword evidence="11" id="KW-1185">Reference proteome</keyword>
<evidence type="ECO:0000259" key="9">
    <source>
        <dbReference type="Pfam" id="PF03372"/>
    </source>
</evidence>
<evidence type="ECO:0000313" key="11">
    <source>
        <dbReference type="Proteomes" id="UP001501237"/>
    </source>
</evidence>
<dbReference type="EMBL" id="BAAAUV010000008">
    <property type="protein sequence ID" value="GAA3216102.1"/>
    <property type="molecule type" value="Genomic_DNA"/>
</dbReference>
<dbReference type="GO" id="GO:0004519">
    <property type="term" value="F:endonuclease activity"/>
    <property type="evidence" value="ECO:0007669"/>
    <property type="project" value="UniProtKB-KW"/>
</dbReference>
<dbReference type="InterPro" id="IPR005135">
    <property type="entry name" value="Endo/exonuclease/phosphatase"/>
</dbReference>
<dbReference type="PANTHER" id="PTHR15822:SF4">
    <property type="entry name" value="TYROSYL-DNA PHOSPHODIESTERASE 2"/>
    <property type="match status" value="1"/>
</dbReference>
<evidence type="ECO:0000256" key="7">
    <source>
        <dbReference type="ARBA" id="ARBA00022842"/>
    </source>
</evidence>
<keyword evidence="8" id="KW-0234">DNA repair</keyword>
<evidence type="ECO:0000256" key="6">
    <source>
        <dbReference type="ARBA" id="ARBA00022801"/>
    </source>
</evidence>
<evidence type="ECO:0000256" key="1">
    <source>
        <dbReference type="ARBA" id="ARBA00001936"/>
    </source>
</evidence>
<evidence type="ECO:0000256" key="5">
    <source>
        <dbReference type="ARBA" id="ARBA00022763"/>
    </source>
</evidence>
<evidence type="ECO:0000256" key="8">
    <source>
        <dbReference type="ARBA" id="ARBA00023204"/>
    </source>
</evidence>
<dbReference type="InterPro" id="IPR036691">
    <property type="entry name" value="Endo/exonu/phosph_ase_sf"/>
</dbReference>
<keyword evidence="7" id="KW-0460">Magnesium</keyword>
<keyword evidence="6" id="KW-0378">Hydrolase</keyword>
<keyword evidence="3" id="KW-0540">Nuclease</keyword>
<reference evidence="11" key="1">
    <citation type="journal article" date="2019" name="Int. J. Syst. Evol. Microbiol.">
        <title>The Global Catalogue of Microorganisms (GCM) 10K type strain sequencing project: providing services to taxonomists for standard genome sequencing and annotation.</title>
        <authorList>
            <consortium name="The Broad Institute Genomics Platform"/>
            <consortium name="The Broad Institute Genome Sequencing Center for Infectious Disease"/>
            <person name="Wu L."/>
            <person name="Ma J."/>
        </authorList>
    </citation>
    <scope>NUCLEOTIDE SEQUENCE [LARGE SCALE GENOMIC DNA]</scope>
    <source>
        <strain evidence="11">JCM 9377</strain>
    </source>
</reference>
<dbReference type="Proteomes" id="UP001501237">
    <property type="component" value="Unassembled WGS sequence"/>
</dbReference>
<organism evidence="10 11">
    <name type="scientific">Actinocorallia longicatena</name>
    <dbReference type="NCBI Taxonomy" id="111803"/>
    <lineage>
        <taxon>Bacteria</taxon>
        <taxon>Bacillati</taxon>
        <taxon>Actinomycetota</taxon>
        <taxon>Actinomycetes</taxon>
        <taxon>Streptosporangiales</taxon>
        <taxon>Thermomonosporaceae</taxon>
        <taxon>Actinocorallia</taxon>
    </lineage>
</organism>
<keyword evidence="4" id="KW-0479">Metal-binding</keyword>